<dbReference type="GO" id="GO:0046872">
    <property type="term" value="F:metal ion binding"/>
    <property type="evidence" value="ECO:0007669"/>
    <property type="project" value="UniProtKB-KW"/>
</dbReference>
<keyword evidence="2" id="KW-0963">Cytoplasm</keyword>
<dbReference type="PROSITE" id="PS50235">
    <property type="entry name" value="USP_3"/>
    <property type="match status" value="1"/>
</dbReference>
<dbReference type="AlphaFoldDB" id="B4GCV0"/>
<proteinExistence type="predicted"/>
<dbReference type="GO" id="GO:0006397">
    <property type="term" value="P:mRNA processing"/>
    <property type="evidence" value="ECO:0007669"/>
    <property type="project" value="UniProtKB-KW"/>
</dbReference>
<dbReference type="InterPro" id="IPR038765">
    <property type="entry name" value="Papain-like_cys_pep_sf"/>
</dbReference>
<reference evidence="11 12" key="1">
    <citation type="journal article" date="2007" name="Nature">
        <title>Evolution of genes and genomes on the Drosophila phylogeny.</title>
        <authorList>
            <consortium name="Drosophila 12 Genomes Consortium"/>
            <person name="Clark A.G."/>
            <person name="Eisen M.B."/>
            <person name="Smith D.R."/>
            <person name="Bergman C.M."/>
            <person name="Oliver B."/>
            <person name="Markow T.A."/>
            <person name="Kaufman T.C."/>
            <person name="Kellis M."/>
            <person name="Gelbart W."/>
            <person name="Iyer V.N."/>
            <person name="Pollard D.A."/>
            <person name="Sackton T.B."/>
            <person name="Larracuente A.M."/>
            <person name="Singh N.D."/>
            <person name="Abad J.P."/>
            <person name="Abt D.N."/>
            <person name="Adryan B."/>
            <person name="Aguade M."/>
            <person name="Akashi H."/>
            <person name="Anderson W.W."/>
            <person name="Aquadro C.F."/>
            <person name="Ardell D.H."/>
            <person name="Arguello R."/>
            <person name="Artieri C.G."/>
            <person name="Barbash D.A."/>
            <person name="Barker D."/>
            <person name="Barsanti P."/>
            <person name="Batterham P."/>
            <person name="Batzoglou S."/>
            <person name="Begun D."/>
            <person name="Bhutkar A."/>
            <person name="Blanco E."/>
            <person name="Bosak S.A."/>
            <person name="Bradley R.K."/>
            <person name="Brand A.D."/>
            <person name="Brent M.R."/>
            <person name="Brooks A.N."/>
            <person name="Brown R.H."/>
            <person name="Butlin R.K."/>
            <person name="Caggese C."/>
            <person name="Calvi B.R."/>
            <person name="Bernardo de Carvalho A."/>
            <person name="Caspi A."/>
            <person name="Castrezana S."/>
            <person name="Celniker S.E."/>
            <person name="Chang J.L."/>
            <person name="Chapple C."/>
            <person name="Chatterji S."/>
            <person name="Chinwalla A."/>
            <person name="Civetta A."/>
            <person name="Clifton S.W."/>
            <person name="Comeron J.M."/>
            <person name="Costello J.C."/>
            <person name="Coyne J.A."/>
            <person name="Daub J."/>
            <person name="David R.G."/>
            <person name="Delcher A.L."/>
            <person name="Delehaunty K."/>
            <person name="Do C.B."/>
            <person name="Ebling H."/>
            <person name="Edwards K."/>
            <person name="Eickbush T."/>
            <person name="Evans J.D."/>
            <person name="Filipski A."/>
            <person name="Findeiss S."/>
            <person name="Freyhult E."/>
            <person name="Fulton L."/>
            <person name="Fulton R."/>
            <person name="Garcia A.C."/>
            <person name="Gardiner A."/>
            <person name="Garfield D.A."/>
            <person name="Garvin B.E."/>
            <person name="Gibson G."/>
            <person name="Gilbert D."/>
            <person name="Gnerre S."/>
            <person name="Godfrey J."/>
            <person name="Good R."/>
            <person name="Gotea V."/>
            <person name="Gravely B."/>
            <person name="Greenberg A.J."/>
            <person name="Griffiths-Jones S."/>
            <person name="Gross S."/>
            <person name="Guigo R."/>
            <person name="Gustafson E.A."/>
            <person name="Haerty W."/>
            <person name="Hahn M.W."/>
            <person name="Halligan D.L."/>
            <person name="Halpern A.L."/>
            <person name="Halter G.M."/>
            <person name="Han M.V."/>
            <person name="Heger A."/>
            <person name="Hillier L."/>
            <person name="Hinrichs A.S."/>
            <person name="Holmes I."/>
            <person name="Hoskins R.A."/>
            <person name="Hubisz M.J."/>
            <person name="Hultmark D."/>
            <person name="Huntley M.A."/>
            <person name="Jaffe D.B."/>
            <person name="Jagadeeshan S."/>
            <person name="Jeck W.R."/>
            <person name="Johnson J."/>
            <person name="Jones C.D."/>
            <person name="Jordan W.C."/>
            <person name="Karpen G.H."/>
            <person name="Kataoka E."/>
            <person name="Keightley P.D."/>
            <person name="Kheradpour P."/>
            <person name="Kirkness E.F."/>
            <person name="Koerich L.B."/>
            <person name="Kristiansen K."/>
            <person name="Kudrna D."/>
            <person name="Kulathinal R.J."/>
            <person name="Kumar S."/>
            <person name="Kwok R."/>
            <person name="Lander E."/>
            <person name="Langley C.H."/>
            <person name="Lapoint R."/>
            <person name="Lazzaro B.P."/>
            <person name="Lee S.J."/>
            <person name="Levesque L."/>
            <person name="Li R."/>
            <person name="Lin C.F."/>
            <person name="Lin M.F."/>
            <person name="Lindblad-Toh K."/>
            <person name="Llopart A."/>
            <person name="Long M."/>
            <person name="Low L."/>
            <person name="Lozovsky E."/>
            <person name="Lu J."/>
            <person name="Luo M."/>
            <person name="Machado C.A."/>
            <person name="Makalowski W."/>
            <person name="Marzo M."/>
            <person name="Matsuda M."/>
            <person name="Matzkin L."/>
            <person name="McAllister B."/>
            <person name="McBride C.S."/>
            <person name="McKernan B."/>
            <person name="McKernan K."/>
            <person name="Mendez-Lago M."/>
            <person name="Minx P."/>
            <person name="Mollenhauer M.U."/>
            <person name="Montooth K."/>
            <person name="Mount S.M."/>
            <person name="Mu X."/>
            <person name="Myers E."/>
            <person name="Negre B."/>
            <person name="Newfeld S."/>
            <person name="Nielsen R."/>
            <person name="Noor M.A."/>
            <person name="O'Grady P."/>
            <person name="Pachter L."/>
            <person name="Papaceit M."/>
            <person name="Parisi M.J."/>
            <person name="Parisi M."/>
            <person name="Parts L."/>
            <person name="Pedersen J.S."/>
            <person name="Pesole G."/>
            <person name="Phillippy A.M."/>
            <person name="Ponting C.P."/>
            <person name="Pop M."/>
            <person name="Porcelli D."/>
            <person name="Powell J.R."/>
            <person name="Prohaska S."/>
            <person name="Pruitt K."/>
            <person name="Puig M."/>
            <person name="Quesneville H."/>
            <person name="Ram K.R."/>
            <person name="Rand D."/>
            <person name="Rasmussen M.D."/>
            <person name="Reed L.K."/>
            <person name="Reenan R."/>
            <person name="Reily A."/>
            <person name="Remington K.A."/>
            <person name="Rieger T.T."/>
            <person name="Ritchie M.G."/>
            <person name="Robin C."/>
            <person name="Rogers Y.H."/>
            <person name="Rohde C."/>
            <person name="Rozas J."/>
            <person name="Rubenfield M.J."/>
            <person name="Ruiz A."/>
            <person name="Russo S."/>
            <person name="Salzberg S.L."/>
            <person name="Sanchez-Gracia A."/>
            <person name="Saranga D.J."/>
            <person name="Sato H."/>
            <person name="Schaeffer S.W."/>
            <person name="Schatz M.C."/>
            <person name="Schlenke T."/>
            <person name="Schwartz R."/>
            <person name="Segarra C."/>
            <person name="Singh R.S."/>
            <person name="Sirot L."/>
            <person name="Sirota M."/>
            <person name="Sisneros N.B."/>
            <person name="Smith C.D."/>
            <person name="Smith T.F."/>
            <person name="Spieth J."/>
            <person name="Stage D.E."/>
            <person name="Stark A."/>
            <person name="Stephan W."/>
            <person name="Strausberg R.L."/>
            <person name="Strempel S."/>
            <person name="Sturgill D."/>
            <person name="Sutton G."/>
            <person name="Sutton G.G."/>
            <person name="Tao W."/>
            <person name="Teichmann S."/>
            <person name="Tobari Y.N."/>
            <person name="Tomimura Y."/>
            <person name="Tsolas J.M."/>
            <person name="Valente V.L."/>
            <person name="Venter E."/>
            <person name="Venter J.C."/>
            <person name="Vicario S."/>
            <person name="Vieira F.G."/>
            <person name="Vilella A.J."/>
            <person name="Villasante A."/>
            <person name="Walenz B."/>
            <person name="Wang J."/>
            <person name="Wasserman M."/>
            <person name="Watts T."/>
            <person name="Wilson D."/>
            <person name="Wilson R.K."/>
            <person name="Wing R.A."/>
            <person name="Wolfner M.F."/>
            <person name="Wong A."/>
            <person name="Wong G.K."/>
            <person name="Wu C.I."/>
            <person name="Wu G."/>
            <person name="Yamamoto D."/>
            <person name="Yang H.P."/>
            <person name="Yang S.P."/>
            <person name="Yorke J.A."/>
            <person name="Yoshida K."/>
            <person name="Zdobnov E."/>
            <person name="Zhang P."/>
            <person name="Zhang Y."/>
            <person name="Zimin A.V."/>
            <person name="Baldwin J."/>
            <person name="Abdouelleil A."/>
            <person name="Abdulkadir J."/>
            <person name="Abebe A."/>
            <person name="Abera B."/>
            <person name="Abreu J."/>
            <person name="Acer S.C."/>
            <person name="Aftuck L."/>
            <person name="Alexander A."/>
            <person name="An P."/>
            <person name="Anderson E."/>
            <person name="Anderson S."/>
            <person name="Arachi H."/>
            <person name="Azer M."/>
            <person name="Bachantsang P."/>
            <person name="Barry A."/>
            <person name="Bayul T."/>
            <person name="Berlin A."/>
            <person name="Bessette D."/>
            <person name="Bloom T."/>
            <person name="Blye J."/>
            <person name="Boguslavskiy L."/>
            <person name="Bonnet C."/>
            <person name="Boukhgalter B."/>
            <person name="Bourzgui I."/>
            <person name="Brown A."/>
            <person name="Cahill P."/>
            <person name="Channer S."/>
            <person name="Cheshatsang Y."/>
            <person name="Chuda L."/>
            <person name="Citroen M."/>
            <person name="Collymore A."/>
            <person name="Cooke P."/>
            <person name="Costello M."/>
            <person name="D'Aco K."/>
            <person name="Daza R."/>
            <person name="De Haan G."/>
            <person name="DeGray S."/>
            <person name="DeMaso C."/>
            <person name="Dhargay N."/>
            <person name="Dooley K."/>
            <person name="Dooley E."/>
            <person name="Doricent M."/>
            <person name="Dorje P."/>
            <person name="Dorjee K."/>
            <person name="Dupes A."/>
            <person name="Elong R."/>
            <person name="Falk J."/>
            <person name="Farina A."/>
            <person name="Faro S."/>
            <person name="Ferguson D."/>
            <person name="Fisher S."/>
            <person name="Foley C.D."/>
            <person name="Franke A."/>
            <person name="Friedrich D."/>
            <person name="Gadbois L."/>
            <person name="Gearin G."/>
            <person name="Gearin C.R."/>
            <person name="Giannoukos G."/>
            <person name="Goode T."/>
            <person name="Graham J."/>
            <person name="Grandbois E."/>
            <person name="Grewal S."/>
            <person name="Gyaltsen K."/>
            <person name="Hafez N."/>
            <person name="Hagos B."/>
            <person name="Hall J."/>
            <person name="Henson C."/>
            <person name="Hollinger A."/>
            <person name="Honan T."/>
            <person name="Huard M.D."/>
            <person name="Hughes L."/>
            <person name="Hurhula B."/>
            <person name="Husby M.E."/>
            <person name="Kamat A."/>
            <person name="Kanga B."/>
            <person name="Kashin S."/>
            <person name="Khazanovich D."/>
            <person name="Kisner P."/>
            <person name="Lance K."/>
            <person name="Lara M."/>
            <person name="Lee W."/>
            <person name="Lennon N."/>
            <person name="Letendre F."/>
            <person name="LeVine R."/>
            <person name="Lipovsky A."/>
            <person name="Liu X."/>
            <person name="Liu J."/>
            <person name="Liu S."/>
            <person name="Lokyitsang T."/>
            <person name="Lokyitsang Y."/>
            <person name="Lubonja R."/>
            <person name="Lui A."/>
            <person name="MacDonald P."/>
            <person name="Magnisalis V."/>
            <person name="Maru K."/>
            <person name="Matthews C."/>
            <person name="McCusker W."/>
            <person name="McDonough S."/>
            <person name="Mehta T."/>
            <person name="Meldrim J."/>
            <person name="Meneus L."/>
            <person name="Mihai O."/>
            <person name="Mihalev A."/>
            <person name="Mihova T."/>
            <person name="Mittelman R."/>
            <person name="Mlenga V."/>
            <person name="Montmayeur A."/>
            <person name="Mulrain L."/>
            <person name="Navidi A."/>
            <person name="Naylor J."/>
            <person name="Negash T."/>
            <person name="Nguyen T."/>
            <person name="Nguyen N."/>
            <person name="Nicol R."/>
            <person name="Norbu C."/>
            <person name="Norbu N."/>
            <person name="Novod N."/>
            <person name="O'Neill B."/>
            <person name="Osman S."/>
            <person name="Markiewicz E."/>
            <person name="Oyono O.L."/>
            <person name="Patti C."/>
            <person name="Phunkhang P."/>
            <person name="Pierre F."/>
            <person name="Priest M."/>
            <person name="Raghuraman S."/>
            <person name="Rege F."/>
            <person name="Reyes R."/>
            <person name="Rise C."/>
            <person name="Rogov P."/>
            <person name="Ross K."/>
            <person name="Ryan E."/>
            <person name="Settipalli S."/>
            <person name="Shea T."/>
            <person name="Sherpa N."/>
            <person name="Shi L."/>
            <person name="Shih D."/>
            <person name="Sparrow T."/>
            <person name="Spaulding J."/>
            <person name="Stalker J."/>
            <person name="Stange-Thomann N."/>
            <person name="Stavropoulos S."/>
            <person name="Stone C."/>
            <person name="Strader C."/>
            <person name="Tesfaye S."/>
            <person name="Thomson T."/>
            <person name="Thoulutsang Y."/>
            <person name="Thoulutsang D."/>
            <person name="Topham K."/>
            <person name="Topping I."/>
            <person name="Tsamla T."/>
            <person name="Vassiliev H."/>
            <person name="Vo A."/>
            <person name="Wangchuk T."/>
            <person name="Wangdi T."/>
            <person name="Weiand M."/>
            <person name="Wilkinson J."/>
            <person name="Wilson A."/>
            <person name="Yadav S."/>
            <person name="Young G."/>
            <person name="Yu Q."/>
            <person name="Zembek L."/>
            <person name="Zhong D."/>
            <person name="Zimmer A."/>
            <person name="Zwirko Z."/>
            <person name="Jaffe D.B."/>
            <person name="Alvarez P."/>
            <person name="Brockman W."/>
            <person name="Butler J."/>
            <person name="Chin C."/>
            <person name="Gnerre S."/>
            <person name="Grabherr M."/>
            <person name="Kleber M."/>
            <person name="Mauceli E."/>
            <person name="MacCallum I."/>
        </authorList>
    </citation>
    <scope>NUCLEOTIDE SEQUENCE [LARGE SCALE GENOMIC DNA]</scope>
    <source>
        <strain evidence="12">MSH-3 / Tucson 14011-0111.49</strain>
    </source>
</reference>
<evidence type="ECO:0000256" key="7">
    <source>
        <dbReference type="ARBA" id="ARBA00022839"/>
    </source>
</evidence>
<feature type="region of interest" description="Disordered" evidence="9">
    <location>
        <begin position="467"/>
        <end position="493"/>
    </location>
</feature>
<dbReference type="SUPFAM" id="SSF53098">
    <property type="entry name" value="Ribonuclease H-like"/>
    <property type="match status" value="1"/>
</dbReference>
<keyword evidence="5" id="KW-0479">Metal-binding</keyword>
<feature type="domain" description="USP" evidence="10">
    <location>
        <begin position="77"/>
        <end position="462"/>
    </location>
</feature>
<dbReference type="GO" id="GO:0031251">
    <property type="term" value="C:PAN complex"/>
    <property type="evidence" value="ECO:0007669"/>
    <property type="project" value="TreeGrafter"/>
</dbReference>
<evidence type="ECO:0000256" key="6">
    <source>
        <dbReference type="ARBA" id="ARBA00022801"/>
    </source>
</evidence>
<dbReference type="SUPFAM" id="SSF54001">
    <property type="entry name" value="Cysteine proteinases"/>
    <property type="match status" value="1"/>
</dbReference>
<sequence length="736" mass="82665">MDYVYCGSEIGASEDILSVYDGGPARGTGHFSPSFNGFNIGTTDPDYVELAPVLADGGEHFGVSSVVFDDYEELLWMGNQGGHVTSYYTSSMQKYTSFQVHASDIVRQIATLDSGVLVLTQTSLRHQIRRGLPKFTHKTGTDLYCIKCITKSSIPARTHLWEAALCMPRIVLRAQSTQVAPQIYTTQFVKSKENLLLACNMSYPTHIKDSEQYFNFGTILKRSLSSEKSIQAFCENCKKFSPTNQSVKVTSLPQMLAINCGLNNEKDICFLKRQLNRCNEKASVEVSASLSTSKPCRYGANCSRSDCHFMHPDRKSPSHTSQSNNSSSSPSGRQKSWFPLTFTMTITDQGELVVEMQSDTEKGEHEEEGDKPPKEKGEINRMYSLHAVVCQVDDGTQKNLVSLINVRRQYHTMKLAASESSEDSQHQWYIFNDFSISPVSPQESVWFTLDWKVPCVLFYRSIEEESDSSSSSESTEVPEESPPSDDASDSSVSFSNPFLQDMVSPISSNLSTDATLKPLQSNEMPQSGDLVAMDAEFVTLNPEENEIRPDGKTATIKPCHMSVARISCIRGQGASEGVPFMDDYISTQEKVVDYLTQFSGIKPGDLDANFSNKRLTALKYSYQKLKYLVDVGVIFVGHGLKNDFRVINIYVPSEQIIDTVHLFHMPHHRMVSLRFLAWHFLGTKIQSETHDSIEDARTTLQLYKHYLKLQADKKFTSALKNLYERGKQLQWKVPEE</sequence>
<dbReference type="Gene3D" id="3.90.70.10">
    <property type="entry name" value="Cysteine proteinases"/>
    <property type="match status" value="1"/>
</dbReference>
<dbReference type="HOGENOM" id="CLU_022503_0_0_1"/>
<feature type="region of interest" description="Disordered" evidence="9">
    <location>
        <begin position="312"/>
        <end position="336"/>
    </location>
</feature>
<feature type="compositionally biased region" description="Basic and acidic residues" evidence="9">
    <location>
        <begin position="359"/>
        <end position="377"/>
    </location>
</feature>
<dbReference type="Gene3D" id="2.130.10.10">
    <property type="entry name" value="YVTN repeat-like/Quinoprotein amine dehydrogenase"/>
    <property type="match status" value="1"/>
</dbReference>
<dbReference type="InterPro" id="IPR048841">
    <property type="entry name" value="PAN2_N"/>
</dbReference>
<dbReference type="Pfam" id="PF13423">
    <property type="entry name" value="UCH_1"/>
    <property type="match status" value="1"/>
</dbReference>
<gene>
    <name evidence="11" type="primary">Dper\GL11682</name>
    <name evidence="11" type="ORF">Dper_GL11682</name>
</gene>
<dbReference type="Pfam" id="PF00929">
    <property type="entry name" value="RNase_T"/>
    <property type="match status" value="1"/>
</dbReference>
<evidence type="ECO:0000259" key="10">
    <source>
        <dbReference type="PROSITE" id="PS50235"/>
    </source>
</evidence>
<dbReference type="GO" id="GO:0000289">
    <property type="term" value="P:nuclear-transcribed mRNA poly(A) tail shortening"/>
    <property type="evidence" value="ECO:0007669"/>
    <property type="project" value="EnsemblMetazoa"/>
</dbReference>
<evidence type="ECO:0000256" key="4">
    <source>
        <dbReference type="ARBA" id="ARBA00022722"/>
    </source>
</evidence>
<keyword evidence="4" id="KW-0540">Nuclease</keyword>
<dbReference type="eggNOG" id="KOG1275">
    <property type="taxonomic scope" value="Eukaryota"/>
</dbReference>
<evidence type="ECO:0000256" key="5">
    <source>
        <dbReference type="ARBA" id="ARBA00022723"/>
    </source>
</evidence>
<dbReference type="CDD" id="cd06143">
    <property type="entry name" value="PAN2_exo"/>
    <property type="match status" value="1"/>
</dbReference>
<evidence type="ECO:0000313" key="11">
    <source>
        <dbReference type="EMBL" id="EDW32513.1"/>
    </source>
</evidence>
<dbReference type="PANTHER" id="PTHR15728">
    <property type="entry name" value="DEADENYLATION COMPLEX CATALYTIC SUBUNIT PAN2"/>
    <property type="match status" value="1"/>
</dbReference>
<evidence type="ECO:0000256" key="2">
    <source>
        <dbReference type="ARBA" id="ARBA00022490"/>
    </source>
</evidence>
<dbReference type="STRING" id="7234.B4GCV0"/>
<dbReference type="GO" id="GO:0000900">
    <property type="term" value="F:mRNA regulatory element binding translation repressor activity"/>
    <property type="evidence" value="ECO:0007669"/>
    <property type="project" value="EnsemblMetazoa"/>
</dbReference>
<evidence type="ECO:0000256" key="1">
    <source>
        <dbReference type="ARBA" id="ARBA00001663"/>
    </source>
</evidence>
<keyword evidence="7" id="KW-0269">Exonuclease</keyword>
<dbReference type="SMART" id="SM00479">
    <property type="entry name" value="EXOIII"/>
    <property type="match status" value="1"/>
</dbReference>
<feature type="region of interest" description="Disordered" evidence="9">
    <location>
        <begin position="357"/>
        <end position="377"/>
    </location>
</feature>
<keyword evidence="3" id="KW-0507">mRNA processing</keyword>
<keyword evidence="6" id="KW-0378">Hydrolase</keyword>
<evidence type="ECO:0000256" key="8">
    <source>
        <dbReference type="ARBA" id="ARBA00023242"/>
    </source>
</evidence>
<dbReference type="FunFam" id="3.30.420.10:FF:000011">
    <property type="entry name" value="PAN2-PAN3 deadenylation complex catalytic subunit PAN2"/>
    <property type="match status" value="1"/>
</dbReference>
<evidence type="ECO:0000313" key="12">
    <source>
        <dbReference type="Proteomes" id="UP000008744"/>
    </source>
</evidence>
<dbReference type="GO" id="GO:0000932">
    <property type="term" value="C:P-body"/>
    <property type="evidence" value="ECO:0007669"/>
    <property type="project" value="TreeGrafter"/>
</dbReference>
<dbReference type="PANTHER" id="PTHR15728:SF0">
    <property type="entry name" value="PAN2-PAN3 DEADENYLATION COMPLEX CATALYTIC SUBUNIT PAN2"/>
    <property type="match status" value="1"/>
</dbReference>
<organism evidence="12">
    <name type="scientific">Drosophila persimilis</name>
    <name type="common">Fruit fly</name>
    <dbReference type="NCBI Taxonomy" id="7234"/>
    <lineage>
        <taxon>Eukaryota</taxon>
        <taxon>Metazoa</taxon>
        <taxon>Ecdysozoa</taxon>
        <taxon>Arthropoda</taxon>
        <taxon>Hexapoda</taxon>
        <taxon>Insecta</taxon>
        <taxon>Pterygota</taxon>
        <taxon>Neoptera</taxon>
        <taxon>Endopterygota</taxon>
        <taxon>Diptera</taxon>
        <taxon>Brachycera</taxon>
        <taxon>Muscomorpha</taxon>
        <taxon>Ephydroidea</taxon>
        <taxon>Drosophilidae</taxon>
        <taxon>Drosophila</taxon>
        <taxon>Sophophora</taxon>
    </lineage>
</organism>
<keyword evidence="8" id="KW-0539">Nucleus</keyword>
<dbReference type="GO" id="GO:0003676">
    <property type="term" value="F:nucleic acid binding"/>
    <property type="evidence" value="ECO:0007669"/>
    <property type="project" value="InterPro"/>
</dbReference>
<dbReference type="OrthoDB" id="16516at2759"/>
<dbReference type="InterPro" id="IPR050785">
    <property type="entry name" value="PAN2-PAN3_catalytic_subunit"/>
</dbReference>
<dbReference type="Pfam" id="PF20770">
    <property type="entry name" value="PAN2_N"/>
    <property type="match status" value="1"/>
</dbReference>
<dbReference type="InterPro" id="IPR012337">
    <property type="entry name" value="RNaseH-like_sf"/>
</dbReference>
<dbReference type="PhylomeDB" id="B4GCV0"/>
<dbReference type="InterPro" id="IPR013520">
    <property type="entry name" value="Ribonucl_H"/>
</dbReference>
<comment type="catalytic activity">
    <reaction evidence="1">
        <text>Exonucleolytic cleavage of poly(A) to 5'-AMP.</text>
        <dbReference type="EC" id="3.1.13.4"/>
    </reaction>
</comment>
<evidence type="ECO:0000256" key="9">
    <source>
        <dbReference type="SAM" id="MobiDB-lite"/>
    </source>
</evidence>
<dbReference type="GO" id="GO:0004535">
    <property type="term" value="F:poly(A)-specific ribonuclease activity"/>
    <property type="evidence" value="ECO:0007669"/>
    <property type="project" value="UniProtKB-EC"/>
</dbReference>
<dbReference type="Proteomes" id="UP000008744">
    <property type="component" value="Unassembled WGS sequence"/>
</dbReference>
<dbReference type="OMA" id="RTHLWEA"/>
<dbReference type="InterPro" id="IPR015943">
    <property type="entry name" value="WD40/YVTN_repeat-like_dom_sf"/>
</dbReference>
<name>B4GCV0_DROPE</name>
<dbReference type="Gene3D" id="3.30.420.10">
    <property type="entry name" value="Ribonuclease H-like superfamily/Ribonuclease H"/>
    <property type="match status" value="1"/>
</dbReference>
<dbReference type="InterPro" id="IPR028881">
    <property type="entry name" value="PAN2_UCH_dom"/>
</dbReference>
<protein>
    <submittedName>
        <fullName evidence="11">GL11682</fullName>
    </submittedName>
</protein>
<dbReference type="SMR" id="B4GCV0"/>
<keyword evidence="12" id="KW-1185">Reference proteome</keyword>
<feature type="compositionally biased region" description="Acidic residues" evidence="9">
    <location>
        <begin position="476"/>
        <end position="488"/>
    </location>
</feature>
<dbReference type="InterPro" id="IPR036397">
    <property type="entry name" value="RNaseH_sf"/>
</dbReference>
<accession>B4GCV0</accession>
<evidence type="ECO:0000256" key="3">
    <source>
        <dbReference type="ARBA" id="ARBA00022664"/>
    </source>
</evidence>
<feature type="compositionally biased region" description="Low complexity" evidence="9">
    <location>
        <begin position="318"/>
        <end position="336"/>
    </location>
</feature>
<dbReference type="EMBL" id="CH479181">
    <property type="protein sequence ID" value="EDW32513.1"/>
    <property type="molecule type" value="Genomic_DNA"/>
</dbReference>
<dbReference type="InterPro" id="IPR028889">
    <property type="entry name" value="USP"/>
</dbReference>